<evidence type="ECO:0000313" key="8">
    <source>
        <dbReference type="Proteomes" id="UP000887562"/>
    </source>
</evidence>
<feature type="transmembrane region" description="Helical" evidence="7">
    <location>
        <begin position="96"/>
        <end position="119"/>
    </location>
</feature>
<dbReference type="AlphaFoldDB" id="A0A915EWA8"/>
<feature type="transmembrane region" description="Helical" evidence="7">
    <location>
        <begin position="142"/>
        <end position="165"/>
    </location>
</feature>
<evidence type="ECO:0000256" key="6">
    <source>
        <dbReference type="SAM" id="MobiDB-lite"/>
    </source>
</evidence>
<proteinExistence type="predicted"/>
<feature type="transmembrane region" description="Helical" evidence="7">
    <location>
        <begin position="440"/>
        <end position="458"/>
    </location>
</feature>
<dbReference type="InterPro" id="IPR036259">
    <property type="entry name" value="MFS_trans_sf"/>
</dbReference>
<feature type="transmembrane region" description="Helical" evidence="7">
    <location>
        <begin position="687"/>
        <end position="709"/>
    </location>
</feature>
<feature type="transmembrane region" description="Helical" evidence="7">
    <location>
        <begin position="340"/>
        <end position="360"/>
    </location>
</feature>
<feature type="transmembrane region" description="Helical" evidence="7">
    <location>
        <begin position="412"/>
        <end position="434"/>
    </location>
</feature>
<feature type="transmembrane region" description="Helical" evidence="7">
    <location>
        <begin position="721"/>
        <end position="745"/>
    </location>
</feature>
<dbReference type="PANTHER" id="PTHR43385:SF1">
    <property type="entry name" value="RIBOFLAVIN TRANSPORTER RIBJ"/>
    <property type="match status" value="1"/>
</dbReference>
<evidence type="ECO:0000256" key="2">
    <source>
        <dbReference type="ARBA" id="ARBA00022448"/>
    </source>
</evidence>
<feature type="transmembrane region" description="Helical" evidence="7">
    <location>
        <begin position="593"/>
        <end position="615"/>
    </location>
</feature>
<dbReference type="GO" id="GO:0016020">
    <property type="term" value="C:membrane"/>
    <property type="evidence" value="ECO:0007669"/>
    <property type="project" value="UniProtKB-SubCell"/>
</dbReference>
<sequence>MHQLTRDYVEYDRSLCNYDAVKCRVAMNKSTLHEGSGSTPNCCASDLPTPRNMRGRNICEELINQEAPNQGNDLPYATSTKSNTSKRQGSRSIDGGVYGALAVVAAFLIHLSFGCMYATGNMIPYVASYVVKNFNPEFNNGLVVWMTAAPLMTQGVSMPLGGILAPKMGVKVVAIIGSLLCSPLRWCATLLSIDAQPLRNRLSMSWVSVRSSDLTCSGTPSTGHRTATIAFVWYDSLVHSTRMRIESNFVAETLERYSGSHLHFVCFNPVVKHHPCVINYVNPTILLLLRTKGTIFSLETDVPSGGIKPECSLVYKGTCMRKKISFVFCIMVNKDTVHGVLVVIAGFFIHLSFGCMYTIGNMTPYLASYVVKYIDPHFNNGLVVWVSAAALAAQGLFMPFGGILSPRLGVKLVIILGCIINSGGFMLTCIALRYGFVWVLATHLLSLGLGVGFAYSVVMQAAASWFPVNGGFVIGLIAAGFGLGALVFTPIQMAYVNPENVKVNNVTRYYEDPGVLSRVPTSYLVIGGVMLGLQIIGCAIIRRKPTPKEDSIPELRQKKEIGDALLEVEGDQKEVILNEEVNLSPMETLRCRYFYFLWLLMFCNIIPITLITSAYKIFGNEYLADDIYLTTIGTLSSLFNCLGRVFWGYLVDKFSFKLPIGCMLVLWSFSLFCFPNVFVFGPDVGRYTYGIFVCLMFFSMAGVFAMMPAATRLLFGPKNMATNYGMVFSAFSVGSCLSAFASQMAKGRWNLLFYGSAGVCILGLFFLLWIFDPKLPKRLQVFCPCAKKNIAYPISPPTHPFSLIAVFVSSGHSPHLCVILFTPVPNWLAHTAHILACFYKIYVLHVELSILYK</sequence>
<protein>
    <submittedName>
        <fullName evidence="9">Oxalate:formate antiporter</fullName>
    </submittedName>
</protein>
<evidence type="ECO:0000256" key="4">
    <source>
        <dbReference type="ARBA" id="ARBA00022989"/>
    </source>
</evidence>
<evidence type="ECO:0000256" key="3">
    <source>
        <dbReference type="ARBA" id="ARBA00022692"/>
    </source>
</evidence>
<dbReference type="Proteomes" id="UP000887562">
    <property type="component" value="Unplaced"/>
</dbReference>
<evidence type="ECO:0000313" key="9">
    <source>
        <dbReference type="WBParaSite" id="maker-E.canG7_contigs_1868-snap-gene-0.18-mRNA-1"/>
    </source>
</evidence>
<feature type="region of interest" description="Disordered" evidence="6">
    <location>
        <begin position="69"/>
        <end position="91"/>
    </location>
</feature>
<organism evidence="8 9">
    <name type="scientific">Echinococcus canadensis</name>
    <dbReference type="NCBI Taxonomy" id="519352"/>
    <lineage>
        <taxon>Eukaryota</taxon>
        <taxon>Metazoa</taxon>
        <taxon>Spiralia</taxon>
        <taxon>Lophotrochozoa</taxon>
        <taxon>Platyhelminthes</taxon>
        <taxon>Cestoda</taxon>
        <taxon>Eucestoda</taxon>
        <taxon>Cyclophyllidea</taxon>
        <taxon>Taeniidae</taxon>
        <taxon>Echinococcus</taxon>
        <taxon>Echinococcus canadensis group</taxon>
    </lineage>
</organism>
<keyword evidence="2" id="KW-0813">Transport</keyword>
<dbReference type="InterPro" id="IPR052983">
    <property type="entry name" value="MFS_Riboflavin_Transporter"/>
</dbReference>
<feature type="transmembrane region" description="Helical" evidence="7">
    <location>
        <begin position="658"/>
        <end position="681"/>
    </location>
</feature>
<comment type="subcellular location">
    <subcellularLocation>
        <location evidence="1">Membrane</location>
        <topology evidence="1">Multi-pass membrane protein</topology>
    </subcellularLocation>
</comment>
<dbReference type="Gene3D" id="1.20.1250.20">
    <property type="entry name" value="MFS general substrate transporter like domains"/>
    <property type="match status" value="3"/>
</dbReference>
<keyword evidence="4 7" id="KW-1133">Transmembrane helix</keyword>
<dbReference type="PANTHER" id="PTHR43385">
    <property type="entry name" value="RIBOFLAVIN TRANSPORTER RIBJ"/>
    <property type="match status" value="1"/>
</dbReference>
<evidence type="ECO:0000256" key="7">
    <source>
        <dbReference type="SAM" id="Phobius"/>
    </source>
</evidence>
<dbReference type="InterPro" id="IPR011701">
    <property type="entry name" value="MFS"/>
</dbReference>
<dbReference type="WBParaSite" id="maker-E.canG7_contigs_1868-snap-gene-0.18-mRNA-1">
    <property type="protein sequence ID" value="maker-E.canG7_contigs_1868-snap-gene-0.18-mRNA-1"/>
    <property type="gene ID" value="EcG7_05334"/>
</dbReference>
<dbReference type="Pfam" id="PF07690">
    <property type="entry name" value="MFS_1"/>
    <property type="match status" value="2"/>
</dbReference>
<evidence type="ECO:0000256" key="1">
    <source>
        <dbReference type="ARBA" id="ARBA00004141"/>
    </source>
</evidence>
<feature type="transmembrane region" description="Helical" evidence="7">
    <location>
        <begin position="522"/>
        <end position="541"/>
    </location>
</feature>
<keyword evidence="8" id="KW-1185">Reference proteome</keyword>
<keyword evidence="5 7" id="KW-0472">Membrane</keyword>
<name>A0A915EWA8_9CEST</name>
<keyword evidence="3 7" id="KW-0812">Transmembrane</keyword>
<reference evidence="9" key="1">
    <citation type="submission" date="2022-11" db="UniProtKB">
        <authorList>
            <consortium name="WormBaseParasite"/>
        </authorList>
    </citation>
    <scope>IDENTIFICATION</scope>
</reference>
<dbReference type="GO" id="GO:0022857">
    <property type="term" value="F:transmembrane transporter activity"/>
    <property type="evidence" value="ECO:0007669"/>
    <property type="project" value="InterPro"/>
</dbReference>
<evidence type="ECO:0000256" key="5">
    <source>
        <dbReference type="ARBA" id="ARBA00023136"/>
    </source>
</evidence>
<dbReference type="SUPFAM" id="SSF103473">
    <property type="entry name" value="MFS general substrate transporter"/>
    <property type="match status" value="2"/>
</dbReference>
<feature type="transmembrane region" description="Helical" evidence="7">
    <location>
        <begin position="470"/>
        <end position="491"/>
    </location>
</feature>
<accession>A0A915EWA8</accession>
<feature type="transmembrane region" description="Helical" evidence="7">
    <location>
        <begin position="751"/>
        <end position="771"/>
    </location>
</feature>
<feature type="transmembrane region" description="Helical" evidence="7">
    <location>
        <begin position="380"/>
        <end position="400"/>
    </location>
</feature>